<dbReference type="AlphaFoldDB" id="A0A7H1PUN5"/>
<evidence type="ECO:0000313" key="9">
    <source>
        <dbReference type="Proteomes" id="UP000516422"/>
    </source>
</evidence>
<evidence type="ECO:0000256" key="5">
    <source>
        <dbReference type="SAM" id="MobiDB-lite"/>
    </source>
</evidence>
<dbReference type="GO" id="GO:0005776">
    <property type="term" value="C:autophagosome"/>
    <property type="evidence" value="ECO:0007669"/>
    <property type="project" value="TreeGrafter"/>
</dbReference>
<keyword evidence="1" id="KW-0808">Transferase</keyword>
<keyword evidence="3 8" id="KW-0418">Kinase</keyword>
<keyword evidence="6" id="KW-1133">Transmembrane helix</keyword>
<name>A0A7H1PUN5_9ACTN</name>
<evidence type="ECO:0000256" key="6">
    <source>
        <dbReference type="SAM" id="Phobius"/>
    </source>
</evidence>
<evidence type="ECO:0000256" key="3">
    <source>
        <dbReference type="ARBA" id="ARBA00022777"/>
    </source>
</evidence>
<evidence type="ECO:0000259" key="7">
    <source>
        <dbReference type="PROSITE" id="PS50011"/>
    </source>
</evidence>
<feature type="region of interest" description="Disordered" evidence="5">
    <location>
        <begin position="821"/>
        <end position="1070"/>
    </location>
</feature>
<dbReference type="RefSeq" id="WP_051850418.1">
    <property type="nucleotide sequence ID" value="NZ_CP051006.1"/>
</dbReference>
<reference evidence="8 9" key="1">
    <citation type="submission" date="2020-04" db="EMBL/GenBank/DDBJ databases">
        <title>Characterization and engineering of Streptomyces griseofuscus DSM40191 as a potential heterologous host for expression of BGCs.</title>
        <authorList>
            <person name="Gren T."/>
            <person name="Whitford C.M."/>
            <person name="Mohite O.S."/>
            <person name="Joergensen T.S."/>
            <person name="Nielsen J.B."/>
            <person name="Lee S.Y."/>
            <person name="Weber T."/>
        </authorList>
    </citation>
    <scope>NUCLEOTIDE SEQUENCE [LARGE SCALE GENOMIC DNA]</scope>
    <source>
        <strain evidence="8 9">DSM 40191</strain>
    </source>
</reference>
<dbReference type="Gene3D" id="1.10.510.10">
    <property type="entry name" value="Transferase(Phosphotransferase) domain 1"/>
    <property type="match status" value="1"/>
</dbReference>
<dbReference type="GO" id="GO:0004674">
    <property type="term" value="F:protein serine/threonine kinase activity"/>
    <property type="evidence" value="ECO:0007669"/>
    <property type="project" value="InterPro"/>
</dbReference>
<dbReference type="SMART" id="SM00220">
    <property type="entry name" value="S_TKc"/>
    <property type="match status" value="1"/>
</dbReference>
<feature type="compositionally biased region" description="Polar residues" evidence="5">
    <location>
        <begin position="884"/>
        <end position="901"/>
    </location>
</feature>
<dbReference type="Pfam" id="PF00069">
    <property type="entry name" value="Pkinase"/>
    <property type="match status" value="1"/>
</dbReference>
<accession>A0A7H1PUN5</accession>
<feature type="compositionally biased region" description="Low complexity" evidence="5">
    <location>
        <begin position="966"/>
        <end position="1070"/>
    </location>
</feature>
<dbReference type="KEGG" id="sgf:HEP81_01436"/>
<dbReference type="PROSITE" id="PS00109">
    <property type="entry name" value="PROTEIN_KINASE_TYR"/>
    <property type="match status" value="1"/>
</dbReference>
<dbReference type="InterPro" id="IPR011009">
    <property type="entry name" value="Kinase-like_dom_sf"/>
</dbReference>
<dbReference type="PANTHER" id="PTHR24348:SF22">
    <property type="entry name" value="NON-SPECIFIC SERINE_THREONINE PROTEIN KINASE"/>
    <property type="match status" value="1"/>
</dbReference>
<dbReference type="InterPro" id="IPR008266">
    <property type="entry name" value="Tyr_kinase_AS"/>
</dbReference>
<dbReference type="EMBL" id="CP051006">
    <property type="protein sequence ID" value="QNT91765.1"/>
    <property type="molecule type" value="Genomic_DNA"/>
</dbReference>
<dbReference type="PROSITE" id="PS50011">
    <property type="entry name" value="PROTEIN_KINASE_DOM"/>
    <property type="match status" value="1"/>
</dbReference>
<feature type="transmembrane region" description="Helical" evidence="6">
    <location>
        <begin position="608"/>
        <end position="629"/>
    </location>
</feature>
<keyword evidence="6" id="KW-0812">Transmembrane</keyword>
<evidence type="ECO:0000256" key="1">
    <source>
        <dbReference type="ARBA" id="ARBA00022679"/>
    </source>
</evidence>
<gene>
    <name evidence="8" type="ORF">HEP81_01436</name>
</gene>
<dbReference type="GO" id="GO:0005524">
    <property type="term" value="F:ATP binding"/>
    <property type="evidence" value="ECO:0007669"/>
    <property type="project" value="UniProtKB-KW"/>
</dbReference>
<dbReference type="InterPro" id="IPR000719">
    <property type="entry name" value="Prot_kinase_dom"/>
</dbReference>
<keyword evidence="2" id="KW-0547">Nucleotide-binding</keyword>
<feature type="domain" description="Protein kinase" evidence="7">
    <location>
        <begin position="5"/>
        <end position="300"/>
    </location>
</feature>
<proteinExistence type="predicted"/>
<dbReference type="GO" id="GO:0000407">
    <property type="term" value="C:phagophore assembly site"/>
    <property type="evidence" value="ECO:0007669"/>
    <property type="project" value="TreeGrafter"/>
</dbReference>
<protein>
    <submittedName>
        <fullName evidence="8">Protein kinase domain protein</fullName>
    </submittedName>
</protein>
<feature type="transmembrane region" description="Helical" evidence="6">
    <location>
        <begin position="695"/>
        <end position="714"/>
    </location>
</feature>
<dbReference type="GO" id="GO:0016020">
    <property type="term" value="C:membrane"/>
    <property type="evidence" value="ECO:0007669"/>
    <property type="project" value="TreeGrafter"/>
</dbReference>
<sequence>MSTPPTRVVPLEQGGFTNAYAVETRPVLSEVPPELADRFLLVAELSRVRRPAEAVVLRVRDLTVRHGAPEIPLVLKWYHRLHAPGPDVEQELRELAEEEAPHLERLLETGEAHGHPWHLYWSHGEEDLAGYHDDHPDGLRPEVVQSLVSQLYEAVTALHERGVVHRDITPDNIMVQTRRADTADLVLIDFGAAVHRPDEAEEPRTDWRGKPLYLAPEAGLLRQTVSEAGDWWSLGMVIAQLALGRHPVDFRRDEEVLAEIATHDPDLSGIGDRRTRRLCEGLLTRAPEKRWHAEQVGDWLDGKDPDVAPRTDERIYGDEETRRAIRPFPFMGREFIGTDALALHLDQNHVSAARMLAAADDRARLVEWLGQFESVGDRSPEELRRLAALRTELERPPSVGTVVRLLNWLGPGLDVSWHGADLDVRGMRLLCQGARDGHVDAVSLLRHLAEQPAVLTGLAQRPGGHGLDETGRAWRTLRAGWEPTVRELRGHEIGALPGAAAALRRTVAVDAWLLQLAREPERTRSRLTDDILRRRAQLPERVPWFDALLDAREDDLRLLAAHLLYGQARFAAEELRRRRLVQETDRMLAADQAGLLAVLRRLDRLPTLGWALLGATLVTAPWTFVIGLADVLGRAPEDAVVTAWLEALPAAAFVFAVELWTAAYIGPPFYHPERSLAGLLIRHAERPGRLARTRAGRYITAALLVLAVFLGFYAIVLAPWVWPLASAVAVAVWSVRRCLAHRRLRRPHDPESEWSLRRLLAWWRGRHERRRLRAAGLPLDPEPEWDLRRLLTWWWRGRHERRRRGRGNRLYRWNPRRLPARRRARRAQRARRAGGPQRPETTVGTWSAATAETRSATTAERRSATTAEGRSATTAEGRRPEARSATTVEAESGARSATTVEARSEAPAGTMPGTAAGAPVGTTEESQSAAEPEAPGVTTPAGTSATTVEAEPRPRSATTVEARSEAPAGTMPGTAAGAPVGTTEESQSAAEPEATAVTTPAGTSAPPATTPAGTPSTSPAATSEATPSAAPATTPASTPASTPPTTTETTSATPSETAAETESESTGGQA</sequence>
<feature type="compositionally biased region" description="Low complexity" evidence="5">
    <location>
        <begin position="847"/>
        <end position="868"/>
    </location>
</feature>
<dbReference type="SUPFAM" id="SSF56112">
    <property type="entry name" value="Protein kinase-like (PK-like)"/>
    <property type="match status" value="1"/>
</dbReference>
<dbReference type="GO" id="GO:0005829">
    <property type="term" value="C:cytosol"/>
    <property type="evidence" value="ECO:0007669"/>
    <property type="project" value="TreeGrafter"/>
</dbReference>
<evidence type="ECO:0000256" key="4">
    <source>
        <dbReference type="ARBA" id="ARBA00022840"/>
    </source>
</evidence>
<evidence type="ECO:0000256" key="2">
    <source>
        <dbReference type="ARBA" id="ARBA00022741"/>
    </source>
</evidence>
<feature type="compositionally biased region" description="Low complexity" evidence="5">
    <location>
        <begin position="906"/>
        <end position="935"/>
    </location>
</feature>
<dbReference type="GeneID" id="91461063"/>
<dbReference type="Proteomes" id="UP000516422">
    <property type="component" value="Chromosome"/>
</dbReference>
<dbReference type="PANTHER" id="PTHR24348">
    <property type="entry name" value="SERINE/THREONINE-PROTEIN KINASE UNC-51-RELATED"/>
    <property type="match status" value="1"/>
</dbReference>
<keyword evidence="4" id="KW-0067">ATP-binding</keyword>
<organism evidence="8 9">
    <name type="scientific">Streptomyces griseofuscus</name>
    <dbReference type="NCBI Taxonomy" id="146922"/>
    <lineage>
        <taxon>Bacteria</taxon>
        <taxon>Bacillati</taxon>
        <taxon>Actinomycetota</taxon>
        <taxon>Actinomycetes</taxon>
        <taxon>Kitasatosporales</taxon>
        <taxon>Streptomycetaceae</taxon>
        <taxon>Streptomyces</taxon>
    </lineage>
</organism>
<evidence type="ECO:0000313" key="8">
    <source>
        <dbReference type="EMBL" id="QNT91765.1"/>
    </source>
</evidence>
<keyword evidence="6" id="KW-0472">Membrane</keyword>
<feature type="compositionally biased region" description="Basic residues" evidence="5">
    <location>
        <begin position="821"/>
        <end position="832"/>
    </location>
</feature>
<dbReference type="InterPro" id="IPR045269">
    <property type="entry name" value="Atg1-like"/>
</dbReference>